<name>A0A7J6UL14_PEROL</name>
<sequence length="138" mass="15018">VLDGAEAPVVEPEESAASAELEEPDGKLDLVENERRARKVATKQAPSSTLLRAVQPERREDEVAARHEGISHRAMGDENDAMRESVDVRMHTLNASLSRKTFEALKASRDGEPPADSPSARPVSALEVLPPVDMTGRR</sequence>
<evidence type="ECO:0000256" key="1">
    <source>
        <dbReference type="SAM" id="MobiDB-lite"/>
    </source>
</evidence>
<reference evidence="2 3" key="1">
    <citation type="submission" date="2020-04" db="EMBL/GenBank/DDBJ databases">
        <title>Perkinsus olseni comparative genomics.</title>
        <authorList>
            <person name="Bogema D.R."/>
        </authorList>
    </citation>
    <scope>NUCLEOTIDE SEQUENCE [LARGE SCALE GENOMIC DNA]</scope>
    <source>
        <strain evidence="2 3">ATCC PRA-207</strain>
    </source>
</reference>
<evidence type="ECO:0000313" key="2">
    <source>
        <dbReference type="EMBL" id="KAF4757708.1"/>
    </source>
</evidence>
<accession>A0A7J6UL14</accession>
<feature type="compositionally biased region" description="Low complexity" evidence="1">
    <location>
        <begin position="1"/>
        <end position="19"/>
    </location>
</feature>
<feature type="compositionally biased region" description="Basic and acidic residues" evidence="1">
    <location>
        <begin position="24"/>
        <end position="35"/>
    </location>
</feature>
<feature type="region of interest" description="Disordered" evidence="1">
    <location>
        <begin position="104"/>
        <end position="138"/>
    </location>
</feature>
<feature type="non-terminal residue" evidence="2">
    <location>
        <position position="1"/>
    </location>
</feature>
<proteinExistence type="predicted"/>
<dbReference type="AlphaFoldDB" id="A0A7J6UL14"/>
<organism evidence="2 3">
    <name type="scientific">Perkinsus olseni</name>
    <name type="common">Perkinsus atlanticus</name>
    <dbReference type="NCBI Taxonomy" id="32597"/>
    <lineage>
        <taxon>Eukaryota</taxon>
        <taxon>Sar</taxon>
        <taxon>Alveolata</taxon>
        <taxon>Perkinsozoa</taxon>
        <taxon>Perkinsea</taxon>
        <taxon>Perkinsida</taxon>
        <taxon>Perkinsidae</taxon>
        <taxon>Perkinsus</taxon>
    </lineage>
</organism>
<dbReference type="EMBL" id="JABANO010002333">
    <property type="protein sequence ID" value="KAF4757708.1"/>
    <property type="molecule type" value="Genomic_DNA"/>
</dbReference>
<evidence type="ECO:0000313" key="3">
    <source>
        <dbReference type="Proteomes" id="UP000553632"/>
    </source>
</evidence>
<comment type="caution">
    <text evidence="2">The sequence shown here is derived from an EMBL/GenBank/DDBJ whole genome shotgun (WGS) entry which is preliminary data.</text>
</comment>
<feature type="non-terminal residue" evidence="2">
    <location>
        <position position="138"/>
    </location>
</feature>
<feature type="region of interest" description="Disordered" evidence="1">
    <location>
        <begin position="1"/>
        <end position="80"/>
    </location>
</feature>
<keyword evidence="3" id="KW-1185">Reference proteome</keyword>
<protein>
    <submittedName>
        <fullName evidence="2">Uncharacterized protein</fullName>
    </submittedName>
</protein>
<dbReference type="Proteomes" id="UP000553632">
    <property type="component" value="Unassembled WGS sequence"/>
</dbReference>
<feature type="compositionally biased region" description="Basic and acidic residues" evidence="1">
    <location>
        <begin position="55"/>
        <end position="80"/>
    </location>
</feature>
<gene>
    <name evidence="2" type="ORF">FOZ63_019439</name>
</gene>